<organism evidence="2 4">
    <name type="scientific">Anaerotignum propionicum DSM 1682</name>
    <dbReference type="NCBI Taxonomy" id="991789"/>
    <lineage>
        <taxon>Bacteria</taxon>
        <taxon>Bacillati</taxon>
        <taxon>Bacillota</taxon>
        <taxon>Clostridia</taxon>
        <taxon>Lachnospirales</taxon>
        <taxon>Anaerotignaceae</taxon>
        <taxon>Anaerotignum</taxon>
    </lineage>
</organism>
<evidence type="ECO:0000313" key="1">
    <source>
        <dbReference type="EMBL" id="AMJ40677.1"/>
    </source>
</evidence>
<dbReference type="OrthoDB" id="3578149at2"/>
<reference evidence="1 3" key="1">
    <citation type="journal article" date="2016" name="Genome Announc.">
        <title>Complete Genome Sequence of the Amino Acid-Fermenting Clostridium propionicum X2 (DSM 1682).</title>
        <authorList>
            <person name="Poehlein A."/>
            <person name="Schlien K."/>
            <person name="Chowdhury N.P."/>
            <person name="Gottschalk G."/>
            <person name="Buckel W."/>
            <person name="Daniel R."/>
        </authorList>
    </citation>
    <scope>NUCLEOTIDE SEQUENCE [LARGE SCALE GENOMIC DNA]</scope>
    <source>
        <strain evidence="1 3">X2</strain>
    </source>
</reference>
<proteinExistence type="predicted"/>
<accession>A0A0X1U6V4</accession>
<reference evidence="2" key="3">
    <citation type="submission" date="2016-11" db="EMBL/GenBank/DDBJ databases">
        <authorList>
            <person name="Varghese N."/>
            <person name="Submissions S."/>
        </authorList>
    </citation>
    <scope>NUCLEOTIDE SEQUENCE</scope>
    <source>
        <strain evidence="2">DSM 1682</strain>
    </source>
</reference>
<name>A0A0X1U6V4_ANAPI</name>
<dbReference type="Proteomes" id="UP000184204">
    <property type="component" value="Unassembled WGS sequence"/>
</dbReference>
<dbReference type="EMBL" id="FQUA01000010">
    <property type="protein sequence ID" value="SHE90318.1"/>
    <property type="molecule type" value="Genomic_DNA"/>
</dbReference>
<evidence type="ECO:0000313" key="2">
    <source>
        <dbReference type="EMBL" id="SHE90318.1"/>
    </source>
</evidence>
<dbReference type="KEGG" id="cpro:CPRO_10820"/>
<gene>
    <name evidence="1" type="ORF">CPRO_10820</name>
    <name evidence="2" type="ORF">SAMN02745151_02147</name>
</gene>
<evidence type="ECO:0000313" key="3">
    <source>
        <dbReference type="Proteomes" id="UP000068026"/>
    </source>
</evidence>
<protein>
    <submittedName>
        <fullName evidence="2">Uncharacterized protein</fullName>
    </submittedName>
</protein>
<reference evidence="4" key="4">
    <citation type="submission" date="2016-11" db="EMBL/GenBank/DDBJ databases">
        <authorList>
            <person name="Jaros S."/>
            <person name="Januszkiewicz K."/>
            <person name="Wedrychowicz H."/>
        </authorList>
    </citation>
    <scope>NUCLEOTIDE SEQUENCE [LARGE SCALE GENOMIC DNA]</scope>
    <source>
        <strain evidence="4">DSM 1682</strain>
    </source>
</reference>
<keyword evidence="3" id="KW-1185">Reference proteome</keyword>
<dbReference type="RefSeq" id="WP_066048710.1">
    <property type="nucleotide sequence ID" value="NZ_CP014223.1"/>
</dbReference>
<dbReference type="SUPFAM" id="SSF144020">
    <property type="entry name" value="FdhE-like"/>
    <property type="match status" value="1"/>
</dbReference>
<reference evidence="3" key="2">
    <citation type="submission" date="2016-01" db="EMBL/GenBank/DDBJ databases">
        <authorList>
            <person name="Poehlein A."/>
            <person name="Schlien K."/>
            <person name="Gottschalk G."/>
            <person name="Buckel W."/>
            <person name="Daniel R."/>
        </authorList>
    </citation>
    <scope>NUCLEOTIDE SEQUENCE [LARGE SCALE GENOMIC DNA]</scope>
    <source>
        <strain evidence="3">X2</strain>
    </source>
</reference>
<dbReference type="AlphaFoldDB" id="A0A0X1U6V4"/>
<evidence type="ECO:0000313" key="4">
    <source>
        <dbReference type="Proteomes" id="UP000184204"/>
    </source>
</evidence>
<dbReference type="EMBL" id="CP014223">
    <property type="protein sequence ID" value="AMJ40677.1"/>
    <property type="molecule type" value="Genomic_DNA"/>
</dbReference>
<sequence length="78" mass="9469">MTTISPPMRTGYRYICCSRCGERWNVDLERDTSRGYYCPDCDRFRDKQDAVKNNRNYSVYAFFGKWHGMRRPRKEDLK</sequence>
<dbReference type="InterPro" id="IPR024064">
    <property type="entry name" value="FdhE-like_sf"/>
</dbReference>
<dbReference type="Proteomes" id="UP000068026">
    <property type="component" value="Chromosome"/>
</dbReference>